<keyword evidence="1" id="KW-0863">Zinc-finger</keyword>
<reference evidence="4" key="1">
    <citation type="submission" date="2022-12" db="EMBL/GenBank/DDBJ databases">
        <authorList>
            <person name="Petersen C."/>
        </authorList>
    </citation>
    <scope>NUCLEOTIDE SEQUENCE</scope>
    <source>
        <strain evidence="4">IBT 35673</strain>
    </source>
</reference>
<sequence length="306" mass="34943">MSRENIQPPSYDGVFQPPQLAYTGNFPSYTQIYAERNDLSPSQHHGTYAQESWVPNSFHMGVGNVPAPNHNESIASPVYNDNFSYGYGQGSTTSDLLGDLNHNFPDGHQEEYYLPPAIDASYKRSFQGNSTEAFMSRDSRDDPSHMESIAVFIQCEWLRCECSGFFDRDATFFGHDTALWRHIKEKHIVPGVFKCCAPGCEMVFDRLKKLNEHSSTHSANEGQKGKQCAIGSWRCFWEDCDNKNIFNRDTSLWRHIKEKHIFPDAFKCSTPGCPKGFGRRDKRDEHSKSHDNAEKRKDKLCHSCHA</sequence>
<dbReference type="AlphaFoldDB" id="A0A9W9R217"/>
<dbReference type="EMBL" id="JAPZBQ010000001">
    <property type="protein sequence ID" value="KAJ5352190.1"/>
    <property type="molecule type" value="Genomic_DNA"/>
</dbReference>
<evidence type="ECO:0000256" key="1">
    <source>
        <dbReference type="PROSITE-ProRule" id="PRU00042"/>
    </source>
</evidence>
<dbReference type="PROSITE" id="PS00028">
    <property type="entry name" value="ZINC_FINGER_C2H2_1"/>
    <property type="match status" value="2"/>
</dbReference>
<accession>A0A9W9R217</accession>
<feature type="domain" description="C2H2-type" evidence="3">
    <location>
        <begin position="266"/>
        <end position="295"/>
    </location>
</feature>
<dbReference type="PROSITE" id="PS50157">
    <property type="entry name" value="ZINC_FINGER_C2H2_2"/>
    <property type="match status" value="2"/>
</dbReference>
<feature type="compositionally biased region" description="Basic and acidic residues" evidence="2">
    <location>
        <begin position="278"/>
        <end position="306"/>
    </location>
</feature>
<feature type="domain" description="C2H2-type" evidence="3">
    <location>
        <begin position="193"/>
        <end position="222"/>
    </location>
</feature>
<feature type="region of interest" description="Disordered" evidence="2">
    <location>
        <begin position="277"/>
        <end position="306"/>
    </location>
</feature>
<dbReference type="GO" id="GO:0008270">
    <property type="term" value="F:zinc ion binding"/>
    <property type="evidence" value="ECO:0007669"/>
    <property type="project" value="UniProtKB-KW"/>
</dbReference>
<evidence type="ECO:0000313" key="4">
    <source>
        <dbReference type="EMBL" id="KAJ5352190.1"/>
    </source>
</evidence>
<organism evidence="4 5">
    <name type="scientific">Penicillium brevicompactum</name>
    <dbReference type="NCBI Taxonomy" id="5074"/>
    <lineage>
        <taxon>Eukaryota</taxon>
        <taxon>Fungi</taxon>
        <taxon>Dikarya</taxon>
        <taxon>Ascomycota</taxon>
        <taxon>Pezizomycotina</taxon>
        <taxon>Eurotiomycetes</taxon>
        <taxon>Eurotiomycetidae</taxon>
        <taxon>Eurotiales</taxon>
        <taxon>Aspergillaceae</taxon>
        <taxon>Penicillium</taxon>
    </lineage>
</organism>
<dbReference type="SMART" id="SM00355">
    <property type="entry name" value="ZnF_C2H2"/>
    <property type="match status" value="4"/>
</dbReference>
<dbReference type="Proteomes" id="UP001147695">
    <property type="component" value="Unassembled WGS sequence"/>
</dbReference>
<protein>
    <submittedName>
        <fullName evidence="4">Transcriptional regulator family: C2H2 zinc finger</fullName>
    </submittedName>
</protein>
<keyword evidence="1" id="KW-0479">Metal-binding</keyword>
<evidence type="ECO:0000259" key="3">
    <source>
        <dbReference type="PROSITE" id="PS50157"/>
    </source>
</evidence>
<dbReference type="InterPro" id="IPR013087">
    <property type="entry name" value="Znf_C2H2_type"/>
</dbReference>
<evidence type="ECO:0000256" key="2">
    <source>
        <dbReference type="SAM" id="MobiDB-lite"/>
    </source>
</evidence>
<comment type="caution">
    <text evidence="4">The sequence shown here is derived from an EMBL/GenBank/DDBJ whole genome shotgun (WGS) entry which is preliminary data.</text>
</comment>
<keyword evidence="1" id="KW-0862">Zinc</keyword>
<proteinExistence type="predicted"/>
<reference evidence="4" key="2">
    <citation type="journal article" date="2023" name="IMA Fungus">
        <title>Comparative genomic study of the Penicillium genus elucidates a diverse pangenome and 15 lateral gene transfer events.</title>
        <authorList>
            <person name="Petersen C."/>
            <person name="Sorensen T."/>
            <person name="Nielsen M.R."/>
            <person name="Sondergaard T.E."/>
            <person name="Sorensen J.L."/>
            <person name="Fitzpatrick D.A."/>
            <person name="Frisvad J.C."/>
            <person name="Nielsen K.L."/>
        </authorList>
    </citation>
    <scope>NUCLEOTIDE SEQUENCE</scope>
    <source>
        <strain evidence="4">IBT 35673</strain>
    </source>
</reference>
<name>A0A9W9R217_PENBR</name>
<evidence type="ECO:0000313" key="5">
    <source>
        <dbReference type="Proteomes" id="UP001147695"/>
    </source>
</evidence>
<gene>
    <name evidence="4" type="ORF">N7452_001164</name>
</gene>